<dbReference type="PROSITE" id="PS51375">
    <property type="entry name" value="PPR"/>
    <property type="match status" value="4"/>
</dbReference>
<organism evidence="3">
    <name type="scientific">Odontella aurita</name>
    <dbReference type="NCBI Taxonomy" id="265563"/>
    <lineage>
        <taxon>Eukaryota</taxon>
        <taxon>Sar</taxon>
        <taxon>Stramenopiles</taxon>
        <taxon>Ochrophyta</taxon>
        <taxon>Bacillariophyta</taxon>
        <taxon>Mediophyceae</taxon>
        <taxon>Biddulphiophycidae</taxon>
        <taxon>Eupodiscales</taxon>
        <taxon>Odontellaceae</taxon>
        <taxon>Odontella</taxon>
    </lineage>
</organism>
<dbReference type="PANTHER" id="PTHR47939:SF13">
    <property type="entry name" value="OS03G0201400 PROTEIN"/>
    <property type="match status" value="1"/>
</dbReference>
<proteinExistence type="predicted"/>
<name>A0A7S4JAT6_9STRA</name>
<dbReference type="Pfam" id="PF13041">
    <property type="entry name" value="PPR_2"/>
    <property type="match status" value="2"/>
</dbReference>
<accession>A0A7S4JAT6</accession>
<dbReference type="EMBL" id="HBKQ01036336">
    <property type="protein sequence ID" value="CAE2257737.1"/>
    <property type="molecule type" value="Transcribed_RNA"/>
</dbReference>
<feature type="repeat" description="PPR" evidence="2">
    <location>
        <begin position="477"/>
        <end position="511"/>
    </location>
</feature>
<keyword evidence="1" id="KW-0677">Repeat</keyword>
<feature type="repeat" description="PPR" evidence="2">
    <location>
        <begin position="442"/>
        <end position="476"/>
    </location>
</feature>
<evidence type="ECO:0008006" key="4">
    <source>
        <dbReference type="Google" id="ProtNLM"/>
    </source>
</evidence>
<evidence type="ECO:0000313" key="3">
    <source>
        <dbReference type="EMBL" id="CAE2257737.1"/>
    </source>
</evidence>
<evidence type="ECO:0000256" key="1">
    <source>
        <dbReference type="ARBA" id="ARBA00022737"/>
    </source>
</evidence>
<feature type="repeat" description="PPR" evidence="2">
    <location>
        <begin position="586"/>
        <end position="620"/>
    </location>
</feature>
<feature type="repeat" description="PPR" evidence="2">
    <location>
        <begin position="512"/>
        <end position="546"/>
    </location>
</feature>
<sequence>MVISSVVRGGLAWEAGVRVGDEVMATSATLGDKLWPKSTLDGVRSALSSRKITSSTFMVQLRRSGASACVSAPEVVEEFELQLTRPMGIEVNDDDVSGFVVVADLAEDAQSALKDAVKVGDRVVAVDSSLGNRMWPVSNVEGLVSACTSRLPGQPVRLKFERVVDVGEFSNGSGVDLSEGGGAAVEPALTGAIDGYRKLKEDTSSSSSAVAERGGGATATVGIQSVGSKTHRMLLSRCRDIMSQYMGRDDVKQSADASALVADRVLEALADASAPLDGRTLSMIMNAYLASKKPEGAIRAFEAAVGLAADGSSTALVQAEVAIEGKKNAGSRIPADVSALSLFSGTALLRAHALRGDYDAAARVLAAMEGRDDFASFDGAAAAAWPRGAGEDAWVTDSRCYNVVLAAAARAGTADAVRMAIDLFDKMSDSSDDASGNGPAKTAVSYNTMVGVFAQAGRLQDAYTIFYSMKQAGLKPDKYSYTALVKAAVKSGDVNEGRSLLSEMESEGIEADAHSYNTIIKGLCDRYQWFEAKELVTEMEWNGVAPDSLTYGMLMNGLLKSNKPGPCLTLFESACADPRTSARVQNVQIYTTAVTAASMLGDHARALGLVSRMIDAGVKPNLKTFTALMGGCLSSGKPKYALEVFDKIDDPDGYALTLGVKAYCEFGDFASATKILTEQKDGYHEMSGKEIMSSYNYVIQASLQRFRYGIAREAMSELLQSGYIPSKVTFRAIQDGLGLIPKKGQVRKAPLKTEMTEAKAKHDFLLFVLDSLEARRLPCSGSFYASILFEGSRIGGLRKKLSSLLAQARTESKREGEQLSSDIVECDSDEVCLGWEDLICNYAEYRDKLGIEIPLPSLHVRVGEKEIRNVLAAERSVTYGAREMKRSRSQRKGSR</sequence>
<dbReference type="InterPro" id="IPR050667">
    <property type="entry name" value="PPR-containing_protein"/>
</dbReference>
<dbReference type="NCBIfam" id="TIGR00756">
    <property type="entry name" value="PPR"/>
    <property type="match status" value="3"/>
</dbReference>
<dbReference type="InterPro" id="IPR011990">
    <property type="entry name" value="TPR-like_helical_dom_sf"/>
</dbReference>
<dbReference type="InterPro" id="IPR002885">
    <property type="entry name" value="PPR_rpt"/>
</dbReference>
<dbReference type="AlphaFoldDB" id="A0A7S4JAT6"/>
<dbReference type="PANTHER" id="PTHR47939">
    <property type="entry name" value="MEMBRANE-ASSOCIATED SALT-INDUCIBLE PROTEIN-LIKE"/>
    <property type="match status" value="1"/>
</dbReference>
<protein>
    <recommendedName>
        <fullName evidence="4">PDZ domain-containing protein</fullName>
    </recommendedName>
</protein>
<dbReference type="Pfam" id="PF13812">
    <property type="entry name" value="PPR_3"/>
    <property type="match status" value="1"/>
</dbReference>
<evidence type="ECO:0000256" key="2">
    <source>
        <dbReference type="PROSITE-ProRule" id="PRU00708"/>
    </source>
</evidence>
<reference evidence="3" key="1">
    <citation type="submission" date="2021-01" db="EMBL/GenBank/DDBJ databases">
        <authorList>
            <person name="Corre E."/>
            <person name="Pelletier E."/>
            <person name="Niang G."/>
            <person name="Scheremetjew M."/>
            <person name="Finn R."/>
            <person name="Kale V."/>
            <person name="Holt S."/>
            <person name="Cochrane G."/>
            <person name="Meng A."/>
            <person name="Brown T."/>
            <person name="Cohen L."/>
        </authorList>
    </citation>
    <scope>NUCLEOTIDE SEQUENCE</scope>
    <source>
        <strain evidence="3">Isolate 1302-5</strain>
    </source>
</reference>
<gene>
    <name evidence="3" type="ORF">OAUR00152_LOCUS25015</name>
</gene>
<dbReference type="Gene3D" id="1.25.40.10">
    <property type="entry name" value="Tetratricopeptide repeat domain"/>
    <property type="match status" value="3"/>
</dbReference>